<reference evidence="3 4" key="1">
    <citation type="journal article" date="2024" name="Plant J.">
        <title>Genome sequences and population genomics reveal climatic adaptation and genomic divergence between two closely related sweetgum species.</title>
        <authorList>
            <person name="Xu W.Q."/>
            <person name="Ren C.Q."/>
            <person name="Zhang X.Y."/>
            <person name="Comes H.P."/>
            <person name="Liu X.H."/>
            <person name="Li Y.G."/>
            <person name="Kettle C.J."/>
            <person name="Jalonen R."/>
            <person name="Gaisberger H."/>
            <person name="Ma Y.Z."/>
            <person name="Qiu Y.X."/>
        </authorList>
    </citation>
    <scope>NUCLEOTIDE SEQUENCE [LARGE SCALE GENOMIC DNA]</scope>
    <source>
        <strain evidence="3">Hangzhou</strain>
    </source>
</reference>
<dbReference type="Pfam" id="PF13041">
    <property type="entry name" value="PPR_2"/>
    <property type="match status" value="2"/>
</dbReference>
<evidence type="ECO:0000256" key="1">
    <source>
        <dbReference type="ARBA" id="ARBA00022737"/>
    </source>
</evidence>
<feature type="repeat" description="PPR" evidence="2">
    <location>
        <begin position="290"/>
        <end position="324"/>
    </location>
</feature>
<comment type="caution">
    <text evidence="3">The sequence shown here is derived from an EMBL/GenBank/DDBJ whole genome shotgun (WGS) entry which is preliminary data.</text>
</comment>
<protein>
    <recommendedName>
        <fullName evidence="5">Pentatricopeptide repeat-containing protein</fullName>
    </recommendedName>
</protein>
<name>A0AAP0RUR4_LIQFO</name>
<dbReference type="AlphaFoldDB" id="A0AAP0RUR4"/>
<dbReference type="InterPro" id="IPR002885">
    <property type="entry name" value="PPR_rpt"/>
</dbReference>
<dbReference type="PROSITE" id="PS51375">
    <property type="entry name" value="PPR"/>
    <property type="match status" value="3"/>
</dbReference>
<dbReference type="PANTHER" id="PTHR24015:SF1693">
    <property type="entry name" value="DYW DOMAIN-CONTAINING PROTEIN"/>
    <property type="match status" value="1"/>
</dbReference>
<feature type="repeat" description="PPR" evidence="2">
    <location>
        <begin position="189"/>
        <end position="223"/>
    </location>
</feature>
<sequence length="403" mass="45729">MISMASASPTHIFPLTHLHSSQENYPSLCLFENCKSMDQLKQIHSQTIRAGLALNPVVQTRIISFCCSHETGDMNHARLVFDKIPEPNIFIWNTMIKGYSRIDNPKCAFSMYLDMLKRNVKPDNYTFPFLLKGFTPDIAVECGKELHAHIVKFGFGFHVFVQNALIHMYSLCGQVDIARGIFNMSYKRDVITWNALISGYNRIKQFNESRKLFDEMEKERVLPTSVTLVSVLSACSKLKDLDAGKRVHRYVKNCEVKSNMTLENALINMYAACEEMDVALGIFDSMMKRDVISWTAIVTGFIHSGQVDLARNFFDQMPQRDFVSWTAMIDGPFERSLPGHTLKLEHYRGPSRIKSLGLLWLRLNALDQTSAFGLSSCIFGAIGFLLNFVDQNSAFCHPHSIGP</sequence>
<dbReference type="NCBIfam" id="TIGR00756">
    <property type="entry name" value="PPR"/>
    <property type="match status" value="3"/>
</dbReference>
<keyword evidence="4" id="KW-1185">Reference proteome</keyword>
<dbReference type="GO" id="GO:0005739">
    <property type="term" value="C:mitochondrion"/>
    <property type="evidence" value="ECO:0007669"/>
    <property type="project" value="TreeGrafter"/>
</dbReference>
<dbReference type="EMBL" id="JBBPBK010000007">
    <property type="protein sequence ID" value="KAK9282106.1"/>
    <property type="molecule type" value="Genomic_DNA"/>
</dbReference>
<dbReference type="Gene3D" id="1.25.40.10">
    <property type="entry name" value="Tetratricopeptide repeat domain"/>
    <property type="match status" value="3"/>
</dbReference>
<proteinExistence type="predicted"/>
<gene>
    <name evidence="3" type="ORF">L1049_005018</name>
</gene>
<dbReference type="InterPro" id="IPR011990">
    <property type="entry name" value="TPR-like_helical_dom_sf"/>
</dbReference>
<dbReference type="GO" id="GO:0009451">
    <property type="term" value="P:RNA modification"/>
    <property type="evidence" value="ECO:0007669"/>
    <property type="project" value="InterPro"/>
</dbReference>
<evidence type="ECO:0008006" key="5">
    <source>
        <dbReference type="Google" id="ProtNLM"/>
    </source>
</evidence>
<evidence type="ECO:0000256" key="2">
    <source>
        <dbReference type="PROSITE-ProRule" id="PRU00708"/>
    </source>
</evidence>
<dbReference type="InterPro" id="IPR046960">
    <property type="entry name" value="PPR_At4g14850-like_plant"/>
</dbReference>
<feature type="repeat" description="PPR" evidence="2">
    <location>
        <begin position="88"/>
        <end position="122"/>
    </location>
</feature>
<dbReference type="FunFam" id="1.25.40.10:FF:000470">
    <property type="entry name" value="Pentatricopeptide repeat-containing protein At5g66520"/>
    <property type="match status" value="1"/>
</dbReference>
<dbReference type="Pfam" id="PF01535">
    <property type="entry name" value="PPR"/>
    <property type="match status" value="3"/>
</dbReference>
<evidence type="ECO:0000313" key="3">
    <source>
        <dbReference type="EMBL" id="KAK9282106.1"/>
    </source>
</evidence>
<organism evidence="3 4">
    <name type="scientific">Liquidambar formosana</name>
    <name type="common">Formosan gum</name>
    <dbReference type="NCBI Taxonomy" id="63359"/>
    <lineage>
        <taxon>Eukaryota</taxon>
        <taxon>Viridiplantae</taxon>
        <taxon>Streptophyta</taxon>
        <taxon>Embryophyta</taxon>
        <taxon>Tracheophyta</taxon>
        <taxon>Spermatophyta</taxon>
        <taxon>Magnoliopsida</taxon>
        <taxon>eudicotyledons</taxon>
        <taxon>Gunneridae</taxon>
        <taxon>Pentapetalae</taxon>
        <taxon>Saxifragales</taxon>
        <taxon>Altingiaceae</taxon>
        <taxon>Liquidambar</taxon>
    </lineage>
</organism>
<keyword evidence="1" id="KW-0677">Repeat</keyword>
<dbReference type="GO" id="GO:0003723">
    <property type="term" value="F:RNA binding"/>
    <property type="evidence" value="ECO:0007669"/>
    <property type="project" value="InterPro"/>
</dbReference>
<accession>A0AAP0RUR4</accession>
<dbReference type="PANTHER" id="PTHR24015">
    <property type="entry name" value="OS07G0578800 PROTEIN-RELATED"/>
    <property type="match status" value="1"/>
</dbReference>
<dbReference type="Proteomes" id="UP001415857">
    <property type="component" value="Unassembled WGS sequence"/>
</dbReference>
<evidence type="ECO:0000313" key="4">
    <source>
        <dbReference type="Proteomes" id="UP001415857"/>
    </source>
</evidence>